<organism evidence="1 2">
    <name type="scientific">Ruminococcus difficilis</name>
    <dbReference type="NCBI Taxonomy" id="2763069"/>
    <lineage>
        <taxon>Bacteria</taxon>
        <taxon>Bacillati</taxon>
        <taxon>Bacillota</taxon>
        <taxon>Clostridia</taxon>
        <taxon>Eubacteriales</taxon>
        <taxon>Oscillospiraceae</taxon>
        <taxon>Ruminococcus</taxon>
    </lineage>
</organism>
<evidence type="ECO:0000313" key="1">
    <source>
        <dbReference type="EMBL" id="MBK6089501.1"/>
    </source>
</evidence>
<dbReference type="RefSeq" id="WP_201428222.1">
    <property type="nucleotide sequence ID" value="NZ_JAEQMG010000140.1"/>
</dbReference>
<keyword evidence="2" id="KW-1185">Reference proteome</keyword>
<sequence>MIQKIILTQNSYTITDFTVVLLNAVSFEAITQNGERTQQFIKVRNKIENILLKTAIVLNENERKQLFSKEDFEKVLHNKKFLALLEDLTGNAMQFEVINCFSDPIKLNQSFYTIGDFALIVFNCLGARIRKKSGEETPSMSSTKRRLRRMLCNSHKNIYSRGELIKTLDELILWVVSNKYCDMPIFDQAKSDIYNDVRNAIIDIFNSDDKEIIKCIQSAIKRWKI</sequence>
<proteinExistence type="predicted"/>
<dbReference type="Proteomes" id="UP000633365">
    <property type="component" value="Unassembled WGS sequence"/>
</dbReference>
<comment type="caution">
    <text evidence="1">The sequence shown here is derived from an EMBL/GenBank/DDBJ whole genome shotgun (WGS) entry which is preliminary data.</text>
</comment>
<dbReference type="EMBL" id="JAEQMG010000140">
    <property type="protein sequence ID" value="MBK6089501.1"/>
    <property type="molecule type" value="Genomic_DNA"/>
</dbReference>
<accession>A0A934WT70</accession>
<reference evidence="1" key="1">
    <citation type="submission" date="2021-01" db="EMBL/GenBank/DDBJ databases">
        <title>Genome public.</title>
        <authorList>
            <person name="Liu C."/>
            <person name="Sun Q."/>
        </authorList>
    </citation>
    <scope>NUCLEOTIDE SEQUENCE</scope>
    <source>
        <strain evidence="1">M6</strain>
    </source>
</reference>
<protein>
    <submittedName>
        <fullName evidence="1">Uncharacterized protein</fullName>
    </submittedName>
</protein>
<gene>
    <name evidence="1" type="ORF">JKK62_12770</name>
</gene>
<name>A0A934WT70_9FIRM</name>
<evidence type="ECO:0000313" key="2">
    <source>
        <dbReference type="Proteomes" id="UP000633365"/>
    </source>
</evidence>
<dbReference type="AlphaFoldDB" id="A0A934WT70"/>